<name>A0AAE1DLG4_9GAST</name>
<protein>
    <submittedName>
        <fullName evidence="1">Uncharacterized protein</fullName>
    </submittedName>
</protein>
<sequence length="69" mass="7374">MALCQQRLTSFARGSISYQDSISNISAGSLGQACRRQAVESGLAQLSEGRLTVAEFYYGGLALHLRHAG</sequence>
<comment type="caution">
    <text evidence="1">The sequence shown here is derived from an EMBL/GenBank/DDBJ whole genome shotgun (WGS) entry which is preliminary data.</text>
</comment>
<gene>
    <name evidence="1" type="ORF">RRG08_048261</name>
</gene>
<accession>A0AAE1DLG4</accession>
<dbReference type="Proteomes" id="UP001283361">
    <property type="component" value="Unassembled WGS sequence"/>
</dbReference>
<dbReference type="EMBL" id="JAWDGP010003357">
    <property type="protein sequence ID" value="KAK3775051.1"/>
    <property type="molecule type" value="Genomic_DNA"/>
</dbReference>
<reference evidence="1" key="1">
    <citation type="journal article" date="2023" name="G3 (Bethesda)">
        <title>A reference genome for the long-term kleptoplast-retaining sea slug Elysia crispata morphotype clarki.</title>
        <authorList>
            <person name="Eastman K.E."/>
            <person name="Pendleton A.L."/>
            <person name="Shaikh M.A."/>
            <person name="Suttiyut T."/>
            <person name="Ogas R."/>
            <person name="Tomko P."/>
            <person name="Gavelis G."/>
            <person name="Widhalm J.R."/>
            <person name="Wisecaver J.H."/>
        </authorList>
    </citation>
    <scope>NUCLEOTIDE SEQUENCE</scope>
    <source>
        <strain evidence="1">ECLA1</strain>
    </source>
</reference>
<dbReference type="PROSITE" id="PS51257">
    <property type="entry name" value="PROKAR_LIPOPROTEIN"/>
    <property type="match status" value="1"/>
</dbReference>
<proteinExistence type="predicted"/>
<organism evidence="1 2">
    <name type="scientific">Elysia crispata</name>
    <name type="common">lettuce slug</name>
    <dbReference type="NCBI Taxonomy" id="231223"/>
    <lineage>
        <taxon>Eukaryota</taxon>
        <taxon>Metazoa</taxon>
        <taxon>Spiralia</taxon>
        <taxon>Lophotrochozoa</taxon>
        <taxon>Mollusca</taxon>
        <taxon>Gastropoda</taxon>
        <taxon>Heterobranchia</taxon>
        <taxon>Euthyneura</taxon>
        <taxon>Panpulmonata</taxon>
        <taxon>Sacoglossa</taxon>
        <taxon>Placobranchoidea</taxon>
        <taxon>Plakobranchidae</taxon>
        <taxon>Elysia</taxon>
    </lineage>
</organism>
<evidence type="ECO:0000313" key="1">
    <source>
        <dbReference type="EMBL" id="KAK3775051.1"/>
    </source>
</evidence>
<dbReference type="AlphaFoldDB" id="A0AAE1DLG4"/>
<keyword evidence="2" id="KW-1185">Reference proteome</keyword>
<evidence type="ECO:0000313" key="2">
    <source>
        <dbReference type="Proteomes" id="UP001283361"/>
    </source>
</evidence>